<dbReference type="InterPro" id="IPR010979">
    <property type="entry name" value="Ribosomal_uS13-like_H2TH"/>
</dbReference>
<dbReference type="GO" id="GO:0003723">
    <property type="term" value="F:RNA binding"/>
    <property type="evidence" value="ECO:0007669"/>
    <property type="project" value="InterPro"/>
</dbReference>
<accession>A0A426YAZ3</accession>
<evidence type="ECO:0008006" key="7">
    <source>
        <dbReference type="Google" id="ProtNLM"/>
    </source>
</evidence>
<evidence type="ECO:0000256" key="1">
    <source>
        <dbReference type="ARBA" id="ARBA00008080"/>
    </source>
</evidence>
<dbReference type="GO" id="GO:0015935">
    <property type="term" value="C:small ribosomal subunit"/>
    <property type="evidence" value="ECO:0007669"/>
    <property type="project" value="TreeGrafter"/>
</dbReference>
<evidence type="ECO:0000256" key="3">
    <source>
        <dbReference type="ARBA" id="ARBA00023274"/>
    </source>
</evidence>
<dbReference type="GO" id="GO:0006412">
    <property type="term" value="P:translation"/>
    <property type="evidence" value="ECO:0007669"/>
    <property type="project" value="InterPro"/>
</dbReference>
<dbReference type="AlphaFoldDB" id="A0A426YAZ3"/>
<dbReference type="InterPro" id="IPR001892">
    <property type="entry name" value="Ribosomal_uS13"/>
</dbReference>
<sequence length="70" mass="8225">CDFDFCFVCTFLNLQKRFNRLAIERLKEIRCYRGIRHEMGLPCRGQRTKNNCRTLKGKKVSVAGNKKASR</sequence>
<gene>
    <name evidence="5" type="ORF">B296_00037841</name>
</gene>
<dbReference type="PANTHER" id="PTHR10871">
    <property type="entry name" value="30S RIBOSOMAL PROTEIN S13/40S RIBOSOMAL PROTEIN S18"/>
    <property type="match status" value="1"/>
</dbReference>
<protein>
    <recommendedName>
        <fullName evidence="7">30S ribosomal protein S13</fullName>
    </recommendedName>
</protein>
<dbReference type="PANTHER" id="PTHR10871:SF1">
    <property type="entry name" value="SMALL RIBOSOMAL SUBUNIT PROTEIN US13M"/>
    <property type="match status" value="1"/>
</dbReference>
<dbReference type="SUPFAM" id="SSF46946">
    <property type="entry name" value="S13-like H2TH domain"/>
    <property type="match status" value="1"/>
</dbReference>
<evidence type="ECO:0000313" key="6">
    <source>
        <dbReference type="Proteomes" id="UP000287651"/>
    </source>
</evidence>
<comment type="similarity">
    <text evidence="1 4">Belongs to the universal ribosomal protein uS13 family.</text>
</comment>
<dbReference type="EMBL" id="AMZH03013669">
    <property type="protein sequence ID" value="RRT48889.1"/>
    <property type="molecule type" value="Genomic_DNA"/>
</dbReference>
<dbReference type="Pfam" id="PF00416">
    <property type="entry name" value="Ribosomal_S13"/>
    <property type="match status" value="1"/>
</dbReference>
<comment type="caution">
    <text evidence="5">The sequence shown here is derived from an EMBL/GenBank/DDBJ whole genome shotgun (WGS) entry which is preliminary data.</text>
</comment>
<evidence type="ECO:0000256" key="2">
    <source>
        <dbReference type="ARBA" id="ARBA00022980"/>
    </source>
</evidence>
<dbReference type="InterPro" id="IPR027437">
    <property type="entry name" value="Rbsml_uS13_C"/>
</dbReference>
<dbReference type="PROSITE" id="PS50159">
    <property type="entry name" value="RIBOSOMAL_S13_2"/>
    <property type="match status" value="1"/>
</dbReference>
<proteinExistence type="inferred from homology"/>
<dbReference type="Proteomes" id="UP000287651">
    <property type="component" value="Unassembled WGS sequence"/>
</dbReference>
<keyword evidence="2 4" id="KW-0689">Ribosomal protein</keyword>
<dbReference type="InterPro" id="IPR018269">
    <property type="entry name" value="Ribosomal_uS13_CS"/>
</dbReference>
<organism evidence="5 6">
    <name type="scientific">Ensete ventricosum</name>
    <name type="common">Abyssinian banana</name>
    <name type="synonym">Musa ensete</name>
    <dbReference type="NCBI Taxonomy" id="4639"/>
    <lineage>
        <taxon>Eukaryota</taxon>
        <taxon>Viridiplantae</taxon>
        <taxon>Streptophyta</taxon>
        <taxon>Embryophyta</taxon>
        <taxon>Tracheophyta</taxon>
        <taxon>Spermatophyta</taxon>
        <taxon>Magnoliopsida</taxon>
        <taxon>Liliopsida</taxon>
        <taxon>Zingiberales</taxon>
        <taxon>Musaceae</taxon>
        <taxon>Ensete</taxon>
    </lineage>
</organism>
<keyword evidence="3 4" id="KW-0687">Ribonucleoprotein</keyword>
<dbReference type="GO" id="GO:0003735">
    <property type="term" value="F:structural constituent of ribosome"/>
    <property type="evidence" value="ECO:0007669"/>
    <property type="project" value="InterPro"/>
</dbReference>
<reference evidence="5 6" key="1">
    <citation type="journal article" date="2014" name="Agronomy (Basel)">
        <title>A Draft Genome Sequence for Ensete ventricosum, the Drought-Tolerant Tree Against Hunger.</title>
        <authorList>
            <person name="Harrison J."/>
            <person name="Moore K.A."/>
            <person name="Paszkiewicz K."/>
            <person name="Jones T."/>
            <person name="Grant M."/>
            <person name="Ambacheew D."/>
            <person name="Muzemil S."/>
            <person name="Studholme D.J."/>
        </authorList>
    </citation>
    <scope>NUCLEOTIDE SEQUENCE [LARGE SCALE GENOMIC DNA]</scope>
</reference>
<dbReference type="PROSITE" id="PS00646">
    <property type="entry name" value="RIBOSOMAL_S13_1"/>
    <property type="match status" value="1"/>
</dbReference>
<dbReference type="GO" id="GO:0005739">
    <property type="term" value="C:mitochondrion"/>
    <property type="evidence" value="ECO:0007669"/>
    <property type="project" value="TreeGrafter"/>
</dbReference>
<name>A0A426YAZ3_ENSVE</name>
<evidence type="ECO:0000313" key="5">
    <source>
        <dbReference type="EMBL" id="RRT48889.1"/>
    </source>
</evidence>
<dbReference type="PIRSF" id="PIRSF002134">
    <property type="entry name" value="Ribosomal_S13"/>
    <property type="match status" value="1"/>
</dbReference>
<feature type="non-terminal residue" evidence="5">
    <location>
        <position position="1"/>
    </location>
</feature>
<evidence type="ECO:0000256" key="4">
    <source>
        <dbReference type="RuleBase" id="RU003830"/>
    </source>
</evidence>
<dbReference type="Gene3D" id="4.10.910.10">
    <property type="entry name" value="30s ribosomal protein s13, domain 2"/>
    <property type="match status" value="1"/>
</dbReference>